<accession>A0AAV2CLT8</accession>
<feature type="transmembrane region" description="Helical" evidence="1">
    <location>
        <begin position="6"/>
        <end position="37"/>
    </location>
</feature>
<evidence type="ECO:0000256" key="1">
    <source>
        <dbReference type="SAM" id="Phobius"/>
    </source>
</evidence>
<keyword evidence="1" id="KW-0472">Membrane</keyword>
<keyword evidence="3" id="KW-1185">Reference proteome</keyword>
<name>A0AAV2CLT8_9ROSI</name>
<dbReference type="Proteomes" id="UP001497516">
    <property type="component" value="Chromosome 1"/>
</dbReference>
<gene>
    <name evidence="2" type="ORF">LTRI10_LOCUS5143</name>
</gene>
<evidence type="ECO:0000313" key="3">
    <source>
        <dbReference type="Proteomes" id="UP001497516"/>
    </source>
</evidence>
<dbReference type="EMBL" id="OZ034813">
    <property type="protein sequence ID" value="CAL1357522.1"/>
    <property type="molecule type" value="Genomic_DNA"/>
</dbReference>
<organism evidence="2 3">
    <name type="scientific">Linum trigynum</name>
    <dbReference type="NCBI Taxonomy" id="586398"/>
    <lineage>
        <taxon>Eukaryota</taxon>
        <taxon>Viridiplantae</taxon>
        <taxon>Streptophyta</taxon>
        <taxon>Embryophyta</taxon>
        <taxon>Tracheophyta</taxon>
        <taxon>Spermatophyta</taxon>
        <taxon>Magnoliopsida</taxon>
        <taxon>eudicotyledons</taxon>
        <taxon>Gunneridae</taxon>
        <taxon>Pentapetalae</taxon>
        <taxon>rosids</taxon>
        <taxon>fabids</taxon>
        <taxon>Malpighiales</taxon>
        <taxon>Linaceae</taxon>
        <taxon>Linum</taxon>
    </lineage>
</organism>
<protein>
    <submittedName>
        <fullName evidence="2">Uncharacterized protein</fullName>
    </submittedName>
</protein>
<reference evidence="2 3" key="1">
    <citation type="submission" date="2024-04" db="EMBL/GenBank/DDBJ databases">
        <authorList>
            <person name="Fracassetti M."/>
        </authorList>
    </citation>
    <scope>NUCLEOTIDE SEQUENCE [LARGE SCALE GENOMIC DNA]</scope>
</reference>
<keyword evidence="1" id="KW-1133">Transmembrane helix</keyword>
<evidence type="ECO:0000313" key="2">
    <source>
        <dbReference type="EMBL" id="CAL1357522.1"/>
    </source>
</evidence>
<sequence>MFSSIAQILLVAASLLAVLPLVVPVWVMPWTLLVLILHRPTPHLLRRQVPLHLQVANGDQLLVLGSRTVSMSNITLPDTIYVPKLVPNLVSVGQLTDDGCDVSFNTNGCIVQDQRTGRVIGIGHRQGRVFVLDAYQQQPSGHLEATSSSSDHQSSLLDTDVSGFSVKPLDFFGSDLSLGFIALSVGPSSFC</sequence>
<dbReference type="AlphaFoldDB" id="A0AAV2CLT8"/>
<proteinExistence type="predicted"/>
<keyword evidence="1" id="KW-0812">Transmembrane</keyword>